<organism evidence="1 2">
    <name type="scientific">Staphylococcus ureilyticus</name>
    <name type="common">Staphylococcus cohnii subsp. urealyticus</name>
    <dbReference type="NCBI Taxonomy" id="94138"/>
    <lineage>
        <taxon>Bacteria</taxon>
        <taxon>Bacillati</taxon>
        <taxon>Bacillota</taxon>
        <taxon>Bacilli</taxon>
        <taxon>Bacillales</taxon>
        <taxon>Staphylococcaceae</taxon>
        <taxon>Staphylococcus</taxon>
        <taxon>Staphylococcus cohnii species complex</taxon>
    </lineage>
</organism>
<dbReference type="Proteomes" id="UP000321839">
    <property type="component" value="Unassembled WGS sequence"/>
</dbReference>
<protein>
    <submittedName>
        <fullName evidence="1">Uncharacterized protein</fullName>
    </submittedName>
</protein>
<name>A0AB34AMI5_STAUR</name>
<dbReference type="RefSeq" id="WP_073344976.1">
    <property type="nucleotide sequence ID" value="NZ_BKAW01000010.1"/>
</dbReference>
<dbReference type="AlphaFoldDB" id="A0AB34AMI5"/>
<accession>A0AB34AMI5</accession>
<evidence type="ECO:0000313" key="1">
    <source>
        <dbReference type="EMBL" id="GEQ03719.1"/>
    </source>
</evidence>
<comment type="caution">
    <text evidence="1">The sequence shown here is derived from an EMBL/GenBank/DDBJ whole genome shotgun (WGS) entry which is preliminary data.</text>
</comment>
<evidence type="ECO:0000313" key="2">
    <source>
        <dbReference type="Proteomes" id="UP000321839"/>
    </source>
</evidence>
<dbReference type="EMBL" id="BKAW01000010">
    <property type="protein sequence ID" value="GEQ03719.1"/>
    <property type="molecule type" value="Genomic_DNA"/>
</dbReference>
<keyword evidence="2" id="KW-1185">Reference proteome</keyword>
<sequence>MLIKRNNVSPFNIMCKNFNEEIKPFTYQRFVDFGECYYYLKGTSFDYIATSVITRYENEAYDTFSSRFDHFDETEKVYIEKLEVAAPFENKGIMTIMFCDIMLALLTRSLANENHIEIKFINTSDLIKDGKIVNVYHSVMPKYELSLAQPSSSRIVLEGRRTKFNIDFYQDIYYIFPLQTREEDIAYYTKLRERKIRLLNEKLQEL</sequence>
<gene>
    <name evidence="1" type="ORF">SCO02_21600</name>
</gene>
<reference evidence="1 2" key="1">
    <citation type="submission" date="2019-07" db="EMBL/GenBank/DDBJ databases">
        <title>Whole genome shotgun sequence of Staphylococcus cohnii subsp. urealyticus NBRC 109766.</title>
        <authorList>
            <person name="Hosoyama A."/>
            <person name="Uohara A."/>
            <person name="Ohji S."/>
            <person name="Ichikawa N."/>
        </authorList>
    </citation>
    <scope>NUCLEOTIDE SEQUENCE [LARGE SCALE GENOMIC DNA]</scope>
    <source>
        <strain evidence="1 2">NBRC 109766</strain>
    </source>
</reference>
<proteinExistence type="predicted"/>